<reference evidence="8 9" key="1">
    <citation type="journal article" date="2023" name="Commun. Biol.">
        <title>Reorganization of the ancestral sex-determining regions during the evolution of trioecy in Pleodorina starrii.</title>
        <authorList>
            <person name="Takahashi K."/>
            <person name="Suzuki S."/>
            <person name="Kawai-Toyooka H."/>
            <person name="Yamamoto K."/>
            <person name="Hamaji T."/>
            <person name="Ootsuki R."/>
            <person name="Yamaguchi H."/>
            <person name="Kawachi M."/>
            <person name="Higashiyama T."/>
            <person name="Nozaki H."/>
        </authorList>
    </citation>
    <scope>NUCLEOTIDE SEQUENCE [LARGE SCALE GENOMIC DNA]</scope>
    <source>
        <strain evidence="8 9">NIES-4479</strain>
    </source>
</reference>
<evidence type="ECO:0000259" key="7">
    <source>
        <dbReference type="PROSITE" id="PS50922"/>
    </source>
</evidence>
<comment type="subcellular location">
    <subcellularLocation>
        <location evidence="1">Membrane</location>
        <topology evidence="1">Multi-pass membrane protein</topology>
    </subcellularLocation>
</comment>
<dbReference type="AlphaFoldDB" id="A0A9W6BYA3"/>
<feature type="transmembrane region" description="Helical" evidence="6">
    <location>
        <begin position="32"/>
        <end position="53"/>
    </location>
</feature>
<dbReference type="SMART" id="SM00724">
    <property type="entry name" value="TLC"/>
    <property type="match status" value="1"/>
</dbReference>
<dbReference type="GO" id="GO:0055088">
    <property type="term" value="P:lipid homeostasis"/>
    <property type="evidence" value="ECO:0007669"/>
    <property type="project" value="TreeGrafter"/>
</dbReference>
<keyword evidence="3 6" id="KW-1133">Transmembrane helix</keyword>
<keyword evidence="9" id="KW-1185">Reference proteome</keyword>
<accession>A0A9W6BYA3</accession>
<keyword evidence="2 5" id="KW-0812">Transmembrane</keyword>
<feature type="transmembrane region" description="Helical" evidence="6">
    <location>
        <begin position="242"/>
        <end position="262"/>
    </location>
</feature>
<dbReference type="Proteomes" id="UP001165080">
    <property type="component" value="Unassembled WGS sequence"/>
</dbReference>
<organism evidence="8 9">
    <name type="scientific">Pleodorina starrii</name>
    <dbReference type="NCBI Taxonomy" id="330485"/>
    <lineage>
        <taxon>Eukaryota</taxon>
        <taxon>Viridiplantae</taxon>
        <taxon>Chlorophyta</taxon>
        <taxon>core chlorophytes</taxon>
        <taxon>Chlorophyceae</taxon>
        <taxon>CS clade</taxon>
        <taxon>Chlamydomonadales</taxon>
        <taxon>Volvocaceae</taxon>
        <taxon>Pleodorina</taxon>
    </lineage>
</organism>
<dbReference type="PROSITE" id="PS50922">
    <property type="entry name" value="TLC"/>
    <property type="match status" value="1"/>
</dbReference>
<feature type="transmembrane region" description="Helical" evidence="6">
    <location>
        <begin position="121"/>
        <end position="138"/>
    </location>
</feature>
<feature type="transmembrane region" description="Helical" evidence="6">
    <location>
        <begin position="173"/>
        <end position="192"/>
    </location>
</feature>
<feature type="transmembrane region" description="Helical" evidence="6">
    <location>
        <begin position="204"/>
        <end position="230"/>
    </location>
</feature>
<dbReference type="OrthoDB" id="10266980at2759"/>
<keyword evidence="4 5" id="KW-0472">Membrane</keyword>
<protein>
    <recommendedName>
        <fullName evidence="7">TLC domain-containing protein</fullName>
    </recommendedName>
</protein>
<dbReference type="GO" id="GO:0005783">
    <property type="term" value="C:endoplasmic reticulum"/>
    <property type="evidence" value="ECO:0007669"/>
    <property type="project" value="TreeGrafter"/>
</dbReference>
<dbReference type="Pfam" id="PF03798">
    <property type="entry name" value="TRAM_LAG1_CLN8"/>
    <property type="match status" value="1"/>
</dbReference>
<evidence type="ECO:0000256" key="2">
    <source>
        <dbReference type="ARBA" id="ARBA00022692"/>
    </source>
</evidence>
<dbReference type="InterPro" id="IPR050846">
    <property type="entry name" value="TLCD"/>
</dbReference>
<name>A0A9W6BYA3_9CHLO</name>
<evidence type="ECO:0000313" key="9">
    <source>
        <dbReference type="Proteomes" id="UP001165080"/>
    </source>
</evidence>
<dbReference type="EMBL" id="BRXU01000035">
    <property type="protein sequence ID" value="GLC60473.1"/>
    <property type="molecule type" value="Genomic_DNA"/>
</dbReference>
<proteinExistence type="predicted"/>
<dbReference type="InterPro" id="IPR006634">
    <property type="entry name" value="TLC-dom"/>
</dbReference>
<evidence type="ECO:0000256" key="6">
    <source>
        <dbReference type="SAM" id="Phobius"/>
    </source>
</evidence>
<evidence type="ECO:0000313" key="8">
    <source>
        <dbReference type="EMBL" id="GLC60473.1"/>
    </source>
</evidence>
<sequence>MAHPIYLPDGALERLGELIVMERTLVTSDGKLTPLGVCAYWALASTLVFTLVYKLSRYYTPLYFKGYKQLTNHEQRDWDTRLGNIIYSAYIVYWAARTLALEDTFWAPGPQPMVRRTTPDTFAVLGVSTGFFVHELFITIKYWMGGSAMLLHHVGSLASVLSAIWWAEAHWMTMWMLSTEFTTPFIAFRYMLEKAGFKSHPLYLINGIAILASWTVARLATFPPFFWMVWQHRQEIPLMQPLTQTLLLVFPAVLALLNVFWYTKILRGAIKLLGPKRKAKAE</sequence>
<evidence type="ECO:0000256" key="3">
    <source>
        <dbReference type="ARBA" id="ARBA00022989"/>
    </source>
</evidence>
<feature type="transmembrane region" description="Helical" evidence="6">
    <location>
        <begin position="150"/>
        <end position="167"/>
    </location>
</feature>
<evidence type="ECO:0000256" key="5">
    <source>
        <dbReference type="PROSITE-ProRule" id="PRU00205"/>
    </source>
</evidence>
<dbReference type="GO" id="GO:0016020">
    <property type="term" value="C:membrane"/>
    <property type="evidence" value="ECO:0007669"/>
    <property type="project" value="UniProtKB-SubCell"/>
</dbReference>
<gene>
    <name evidence="8" type="primary">PLEST010819</name>
    <name evidence="8" type="ORF">PLESTB_001617300</name>
</gene>
<dbReference type="PANTHER" id="PTHR13439:SF0">
    <property type="entry name" value="TOPOISOMERASE I DAMAGE AFFECTED PROTEIN 4"/>
    <property type="match status" value="1"/>
</dbReference>
<evidence type="ECO:0000256" key="1">
    <source>
        <dbReference type="ARBA" id="ARBA00004141"/>
    </source>
</evidence>
<comment type="caution">
    <text evidence="8">The sequence shown here is derived from an EMBL/GenBank/DDBJ whole genome shotgun (WGS) entry which is preliminary data.</text>
</comment>
<dbReference type="PANTHER" id="PTHR13439">
    <property type="entry name" value="CT120 PROTEIN"/>
    <property type="match status" value="1"/>
</dbReference>
<feature type="transmembrane region" description="Helical" evidence="6">
    <location>
        <begin position="82"/>
        <end position="101"/>
    </location>
</feature>
<evidence type="ECO:0000256" key="4">
    <source>
        <dbReference type="ARBA" id="ARBA00023136"/>
    </source>
</evidence>
<feature type="domain" description="TLC" evidence="7">
    <location>
        <begin position="73"/>
        <end position="274"/>
    </location>
</feature>